<keyword evidence="3" id="KW-1185">Reference proteome</keyword>
<proteinExistence type="predicted"/>
<dbReference type="EMBL" id="BNAU01000005">
    <property type="protein sequence ID" value="GHF05249.1"/>
    <property type="molecule type" value="Genomic_DNA"/>
</dbReference>
<protein>
    <submittedName>
        <fullName evidence="2">Uncharacterized protein</fullName>
    </submittedName>
</protein>
<comment type="caution">
    <text evidence="2">The sequence shown here is derived from an EMBL/GenBank/DDBJ whole genome shotgun (WGS) entry which is preliminary data.</text>
</comment>
<reference evidence="3" key="1">
    <citation type="journal article" date="2019" name="Int. J. Syst. Evol. Microbiol.">
        <title>The Global Catalogue of Microorganisms (GCM) 10K type strain sequencing project: providing services to taxonomists for standard genome sequencing and annotation.</title>
        <authorList>
            <consortium name="The Broad Institute Genomics Platform"/>
            <consortium name="The Broad Institute Genome Sequencing Center for Infectious Disease"/>
            <person name="Wu L."/>
            <person name="Ma J."/>
        </authorList>
    </citation>
    <scope>NUCLEOTIDE SEQUENCE [LARGE SCALE GENOMIC DNA]</scope>
    <source>
        <strain evidence="3">CGMCC 4.7677</strain>
    </source>
</reference>
<gene>
    <name evidence="2" type="ORF">GCM10017786_43400</name>
</gene>
<feature type="region of interest" description="Disordered" evidence="1">
    <location>
        <begin position="1"/>
        <end position="51"/>
    </location>
</feature>
<name>A0ABQ3J6T7_9PSEU</name>
<evidence type="ECO:0000256" key="1">
    <source>
        <dbReference type="SAM" id="MobiDB-lite"/>
    </source>
</evidence>
<sequence>MLGELGQQTRLAHPGITRYEDRARLTPLGGGEGGTQPSQLVGAGDQWDSGT</sequence>
<dbReference type="Proteomes" id="UP000605897">
    <property type="component" value="Unassembled WGS sequence"/>
</dbReference>
<evidence type="ECO:0000313" key="2">
    <source>
        <dbReference type="EMBL" id="GHF05249.1"/>
    </source>
</evidence>
<evidence type="ECO:0000313" key="3">
    <source>
        <dbReference type="Proteomes" id="UP000605897"/>
    </source>
</evidence>
<organism evidence="2 3">
    <name type="scientific">Amycolatopsis deserti</name>
    <dbReference type="NCBI Taxonomy" id="185696"/>
    <lineage>
        <taxon>Bacteria</taxon>
        <taxon>Bacillati</taxon>
        <taxon>Actinomycetota</taxon>
        <taxon>Actinomycetes</taxon>
        <taxon>Pseudonocardiales</taxon>
        <taxon>Pseudonocardiaceae</taxon>
        <taxon>Amycolatopsis</taxon>
    </lineage>
</organism>
<accession>A0ABQ3J6T7</accession>
<feature type="compositionally biased region" description="Polar residues" evidence="1">
    <location>
        <begin position="1"/>
        <end position="10"/>
    </location>
</feature>